<proteinExistence type="inferred from homology"/>
<evidence type="ECO:0000256" key="9">
    <source>
        <dbReference type="ARBA" id="ARBA00050776"/>
    </source>
</evidence>
<dbReference type="InterPro" id="IPR015424">
    <property type="entry name" value="PyrdxlP-dep_Trfase"/>
</dbReference>
<dbReference type="Gene3D" id="1.10.260.50">
    <property type="match status" value="1"/>
</dbReference>
<dbReference type="PANTHER" id="PTHR11601:SF34">
    <property type="entry name" value="CYSTEINE DESULFURASE"/>
    <property type="match status" value="1"/>
</dbReference>
<dbReference type="FunFam" id="3.40.640.10:FF:000084">
    <property type="entry name" value="IscS-like cysteine desulfurase"/>
    <property type="match status" value="1"/>
</dbReference>
<dbReference type="Proteomes" id="UP000076660">
    <property type="component" value="Unassembled WGS sequence"/>
</dbReference>
<dbReference type="Gene3D" id="3.40.640.10">
    <property type="entry name" value="Type I PLP-dependent aspartate aminotransferase-like (Major domain)"/>
    <property type="match status" value="1"/>
</dbReference>
<organism evidence="11 12">
    <name type="scientific">Amycolatopsis keratiniphila subsp. keratiniphila</name>
    <dbReference type="NCBI Taxonomy" id="227715"/>
    <lineage>
        <taxon>Bacteria</taxon>
        <taxon>Bacillati</taxon>
        <taxon>Actinomycetota</taxon>
        <taxon>Actinomycetes</taxon>
        <taxon>Pseudonocardiales</taxon>
        <taxon>Pseudonocardiaceae</taxon>
        <taxon>Amycolatopsis</taxon>
        <taxon>Amycolatopsis japonica group</taxon>
    </lineage>
</organism>
<sequence>MTGPLPPHPGLDDRPVYLDYNATTPVDPRVAERMLPYLTEYFGNPSSGHAFAGTPKAALEQARRQVASLIGAGAGEIVFTASGSEANLLAVRGAVLASGRPHPHVITQVTEHPATLQTCDALERLHGARITRLPVDTDGRVDPAGLAAAMTEETTLVSVMAANNETGALQPIRELAALARRGGALFHCDAAQAIGKIPLDVGELGVDLFTVVGHKMYAPKGIGALFVREGVRLEPVVYGGGQERGLRAGTENVALAVALGAAAELAADDLANKVPDRIAALRDELHRRLADALPGRIHLNGPASGRLPNTLNVSVDGAAGHEILAAAPALAASTGSACHSGIHSPSPVLSAMGIEPVRALAALRLSLGRWSTPGDIETAVTALATAVTDHSLKESS</sequence>
<keyword evidence="8" id="KW-0045">Antibiotic biosynthesis</keyword>
<comment type="similarity">
    <text evidence="2">Belongs to the class-V pyridoxal-phosphate-dependent aminotransferase family. NifS/IscS subfamily.</text>
</comment>
<dbReference type="PIRSF" id="PIRSF005572">
    <property type="entry name" value="NifS"/>
    <property type="match status" value="1"/>
</dbReference>
<reference evidence="11 12" key="1">
    <citation type="submission" date="2016-12" db="EMBL/GenBank/DDBJ databases">
        <title>Amycolatopsis keratiniphila subsp. keratiniphila genome sequencing and assembly.</title>
        <authorList>
            <person name="Mayilraj S."/>
            <person name="Kaur N."/>
        </authorList>
    </citation>
    <scope>NUCLEOTIDE SEQUENCE [LARGE SCALE GENOMIC DNA]</scope>
    <source>
        <strain evidence="11 12">DSM 44409</strain>
    </source>
</reference>
<evidence type="ECO:0000259" key="10">
    <source>
        <dbReference type="Pfam" id="PF00266"/>
    </source>
</evidence>
<dbReference type="InterPro" id="IPR015421">
    <property type="entry name" value="PyrdxlP-dep_Trfase_major"/>
</dbReference>
<evidence type="ECO:0000256" key="1">
    <source>
        <dbReference type="ARBA" id="ARBA00001933"/>
    </source>
</evidence>
<comment type="cofactor">
    <cofactor evidence="1">
        <name>pyridoxal 5'-phosphate</name>
        <dbReference type="ChEBI" id="CHEBI:597326"/>
    </cofactor>
</comment>
<dbReference type="InterPro" id="IPR015422">
    <property type="entry name" value="PyrdxlP-dep_Trfase_small"/>
</dbReference>
<dbReference type="GO" id="GO:0017000">
    <property type="term" value="P:antibiotic biosynthetic process"/>
    <property type="evidence" value="ECO:0007669"/>
    <property type="project" value="UniProtKB-KW"/>
</dbReference>
<keyword evidence="6" id="KW-0408">Iron</keyword>
<keyword evidence="3" id="KW-0808">Transferase</keyword>
<evidence type="ECO:0000256" key="5">
    <source>
        <dbReference type="ARBA" id="ARBA00022898"/>
    </source>
</evidence>
<dbReference type="SUPFAM" id="SSF53383">
    <property type="entry name" value="PLP-dependent transferases"/>
    <property type="match status" value="1"/>
</dbReference>
<evidence type="ECO:0000313" key="11">
    <source>
        <dbReference type="EMBL" id="ONF74402.1"/>
    </source>
</evidence>
<dbReference type="InterPro" id="IPR000192">
    <property type="entry name" value="Aminotrans_V_dom"/>
</dbReference>
<dbReference type="PANTHER" id="PTHR11601">
    <property type="entry name" value="CYSTEINE DESULFURYLASE FAMILY MEMBER"/>
    <property type="match status" value="1"/>
</dbReference>
<evidence type="ECO:0000256" key="8">
    <source>
        <dbReference type="ARBA" id="ARBA00023194"/>
    </source>
</evidence>
<comment type="catalytic activity">
    <reaction evidence="9">
        <text>(sulfur carrier)-H + L-cysteine = (sulfur carrier)-SH + L-alanine</text>
        <dbReference type="Rhea" id="RHEA:43892"/>
        <dbReference type="Rhea" id="RHEA-COMP:14737"/>
        <dbReference type="Rhea" id="RHEA-COMP:14739"/>
        <dbReference type="ChEBI" id="CHEBI:29917"/>
        <dbReference type="ChEBI" id="CHEBI:35235"/>
        <dbReference type="ChEBI" id="CHEBI:57972"/>
        <dbReference type="ChEBI" id="CHEBI:64428"/>
        <dbReference type="EC" id="2.8.1.7"/>
    </reaction>
</comment>
<dbReference type="Pfam" id="PF00266">
    <property type="entry name" value="Aminotran_5"/>
    <property type="match status" value="1"/>
</dbReference>
<evidence type="ECO:0000256" key="4">
    <source>
        <dbReference type="ARBA" id="ARBA00022723"/>
    </source>
</evidence>
<keyword evidence="5" id="KW-0663">Pyridoxal phosphate</keyword>
<dbReference type="GO" id="GO:0051536">
    <property type="term" value="F:iron-sulfur cluster binding"/>
    <property type="evidence" value="ECO:0007669"/>
    <property type="project" value="UniProtKB-KW"/>
</dbReference>
<keyword evidence="4" id="KW-0479">Metal-binding</keyword>
<keyword evidence="7" id="KW-0411">Iron-sulfur</keyword>
<dbReference type="GO" id="GO:0046872">
    <property type="term" value="F:metal ion binding"/>
    <property type="evidence" value="ECO:0007669"/>
    <property type="project" value="UniProtKB-KW"/>
</dbReference>
<comment type="caution">
    <text evidence="11">The sequence shown here is derived from an EMBL/GenBank/DDBJ whole genome shotgun (WGS) entry which is preliminary data.</text>
</comment>
<evidence type="ECO:0000256" key="7">
    <source>
        <dbReference type="ARBA" id="ARBA00023014"/>
    </source>
</evidence>
<dbReference type="EMBL" id="LQMT02000005">
    <property type="protein sequence ID" value="ONF74402.1"/>
    <property type="molecule type" value="Genomic_DNA"/>
</dbReference>
<accession>A0A1W2M2Z8</accession>
<dbReference type="Gene3D" id="3.90.1150.10">
    <property type="entry name" value="Aspartate Aminotransferase, domain 1"/>
    <property type="match status" value="1"/>
</dbReference>
<protein>
    <submittedName>
        <fullName evidence="11">Cysteine desulfurase NifS</fullName>
    </submittedName>
</protein>
<dbReference type="GO" id="GO:0031071">
    <property type="term" value="F:cysteine desulfurase activity"/>
    <property type="evidence" value="ECO:0007669"/>
    <property type="project" value="UniProtKB-EC"/>
</dbReference>
<dbReference type="InterPro" id="IPR016454">
    <property type="entry name" value="Cysteine_dSase"/>
</dbReference>
<feature type="domain" description="Aminotransferase class V" evidence="10">
    <location>
        <begin position="16"/>
        <end position="377"/>
    </location>
</feature>
<dbReference type="AlphaFoldDB" id="A0A1W2M2Z8"/>
<name>A0A1W2M2Z8_9PSEU</name>
<gene>
    <name evidence="11" type="ORF">AVR91_0203710</name>
</gene>
<evidence type="ECO:0000313" key="12">
    <source>
        <dbReference type="Proteomes" id="UP000076660"/>
    </source>
</evidence>
<evidence type="ECO:0000256" key="2">
    <source>
        <dbReference type="ARBA" id="ARBA00006490"/>
    </source>
</evidence>
<evidence type="ECO:0000256" key="6">
    <source>
        <dbReference type="ARBA" id="ARBA00023004"/>
    </source>
</evidence>
<evidence type="ECO:0000256" key="3">
    <source>
        <dbReference type="ARBA" id="ARBA00022679"/>
    </source>
</evidence>
<dbReference type="RefSeq" id="WP_063276299.1">
    <property type="nucleotide sequence ID" value="NZ_LQMT02000005.1"/>
</dbReference>